<dbReference type="eggNOG" id="ENOG5031PER">
    <property type="taxonomic scope" value="Bacteria"/>
</dbReference>
<proteinExistence type="predicted"/>
<sequence length="189" mass="21086">MASIAYTTRLETVLSDADEINRAHSKLRTGVAGRQYGLGALNRAVVVMCVSAWEAYVEEVTKECLVLLKPSAPPLGTWPALNASARSQIGRFNNPNVDNTQNLVRDCLGLDNITLAWRWPHNPPEKAKERLKEAIKLRHEIAHGVTPRPIIHNQQYAGRLPDFFRKLGEATDKALTEYLAKEMSVSTGW</sequence>
<evidence type="ECO:0000313" key="2">
    <source>
        <dbReference type="EMBL" id="AGA89075.1"/>
    </source>
</evidence>
<accession>L0GUN6</accession>
<dbReference type="KEGG" id="tmb:Thimo_0203"/>
<name>L0GUN6_9GAMM</name>
<gene>
    <name evidence="2" type="ORF">Thimo_0203</name>
</gene>
<organism evidence="2 3">
    <name type="scientific">Thioflavicoccus mobilis 8321</name>
    <dbReference type="NCBI Taxonomy" id="765912"/>
    <lineage>
        <taxon>Bacteria</taxon>
        <taxon>Pseudomonadati</taxon>
        <taxon>Pseudomonadota</taxon>
        <taxon>Gammaproteobacteria</taxon>
        <taxon>Chromatiales</taxon>
        <taxon>Chromatiaceae</taxon>
        <taxon>Thioflavicoccus</taxon>
    </lineage>
</organism>
<feature type="domain" description="RiboL-PSP-HEPN" evidence="1">
    <location>
        <begin position="14"/>
        <end position="176"/>
    </location>
</feature>
<dbReference type="InterPro" id="IPR041519">
    <property type="entry name" value="HEPN_RiboL-PSP"/>
</dbReference>
<dbReference type="EMBL" id="CP003051">
    <property type="protein sequence ID" value="AGA89075.1"/>
    <property type="molecule type" value="Genomic_DNA"/>
</dbReference>
<evidence type="ECO:0000259" key="1">
    <source>
        <dbReference type="Pfam" id="PF18735"/>
    </source>
</evidence>
<protein>
    <recommendedName>
        <fullName evidence="1">RiboL-PSP-HEPN domain-containing protein</fullName>
    </recommendedName>
</protein>
<dbReference type="RefSeq" id="WP_015279225.1">
    <property type="nucleotide sequence ID" value="NC_019940.1"/>
</dbReference>
<dbReference type="HOGENOM" id="CLU_100241_0_0_6"/>
<keyword evidence="3" id="KW-1185">Reference proteome</keyword>
<evidence type="ECO:0000313" key="3">
    <source>
        <dbReference type="Proteomes" id="UP000010816"/>
    </source>
</evidence>
<dbReference type="Proteomes" id="UP000010816">
    <property type="component" value="Chromosome"/>
</dbReference>
<dbReference type="Pfam" id="PF18735">
    <property type="entry name" value="HEPN_RiboL-PSP"/>
    <property type="match status" value="1"/>
</dbReference>
<reference evidence="2" key="1">
    <citation type="submission" date="2011-09" db="EMBL/GenBank/DDBJ databases">
        <title>Complete sequence of chromosome of Thioflavicoccus mobilis 8321.</title>
        <authorList>
            <consortium name="US DOE Joint Genome Institute"/>
            <person name="Lucas S."/>
            <person name="Han J."/>
            <person name="Lapidus A."/>
            <person name="Cheng J.-F."/>
            <person name="Goodwin L."/>
            <person name="Pitluck S."/>
            <person name="Peters L."/>
            <person name="Ovchinnikova G."/>
            <person name="Lu M."/>
            <person name="Detter J.C."/>
            <person name="Han C."/>
            <person name="Tapia R."/>
            <person name="Land M."/>
            <person name="Hauser L."/>
            <person name="Kyrpides N."/>
            <person name="Ivanova N."/>
            <person name="Pagani I."/>
            <person name="Vogl K."/>
            <person name="Liu Z."/>
            <person name="Imhoff J."/>
            <person name="Thiel V."/>
            <person name="Frigaard N.-U."/>
            <person name="Bryant D."/>
            <person name="Woyke T."/>
        </authorList>
    </citation>
    <scope>NUCLEOTIDE SEQUENCE [LARGE SCALE GENOMIC DNA]</scope>
    <source>
        <strain evidence="2">8321</strain>
    </source>
</reference>
<dbReference type="AlphaFoldDB" id="L0GUN6"/>